<dbReference type="Gene3D" id="2.30.30.140">
    <property type="match status" value="1"/>
</dbReference>
<dbReference type="PANTHER" id="PTHR36384:SF1">
    <property type="entry name" value="SAWADEE PROTEIN"/>
    <property type="match status" value="1"/>
</dbReference>
<dbReference type="Proteomes" id="UP000594638">
    <property type="component" value="Unassembled WGS sequence"/>
</dbReference>
<dbReference type="Pfam" id="PF16719">
    <property type="entry name" value="SAWADEE"/>
    <property type="match status" value="1"/>
</dbReference>
<evidence type="ECO:0000259" key="1">
    <source>
        <dbReference type="Pfam" id="PF16719"/>
    </source>
</evidence>
<accession>A0A8S0RZC3</accession>
<sequence>MEYVSAGYDLEYRHADDDAWYTVKLVVAEGGEGLTVKYQGFLDSSDTIFRADQFETAEDVDEAMNRFRPLSRQVQDEECDKVTEGMVVCASYSFDENDLRYYDAVVEAVHREKHSFASCEEECLCSFVLLWQHGPNLGILTLAGIASICLLQQTTQVDPRILRFSIVAKEKIGKKLAKYTEIPKHDVAVSIGPLHGEKNSLYVKRKPGFQVMGTTGKSYVRISKAHSDHLHDEDMGRDSKHMNEFAETGILHFLLIDNLEKDLSASTISEFIYKQTSVSSQAYVFPSRSPELYARGAIVSECKMEIEKIYHSLNNSDQLIVSAKGRPWVITKNAFRSGRLEAMLGSLVPNSQDTCKNTDINKELTVVHSGTEAYRKAKQLMSLFMDFEQHKQRLHKRLAYEEMRILESS</sequence>
<comment type="caution">
    <text evidence="2">The sequence shown here is derived from an EMBL/GenBank/DDBJ whole genome shotgun (WGS) entry which is preliminary data.</text>
</comment>
<organism evidence="2 3">
    <name type="scientific">Olea europaea subsp. europaea</name>
    <dbReference type="NCBI Taxonomy" id="158383"/>
    <lineage>
        <taxon>Eukaryota</taxon>
        <taxon>Viridiplantae</taxon>
        <taxon>Streptophyta</taxon>
        <taxon>Embryophyta</taxon>
        <taxon>Tracheophyta</taxon>
        <taxon>Spermatophyta</taxon>
        <taxon>Magnoliopsida</taxon>
        <taxon>eudicotyledons</taxon>
        <taxon>Gunneridae</taxon>
        <taxon>Pentapetalae</taxon>
        <taxon>asterids</taxon>
        <taxon>lamiids</taxon>
        <taxon>Lamiales</taxon>
        <taxon>Oleaceae</taxon>
        <taxon>Oleeae</taxon>
        <taxon>Olea</taxon>
    </lineage>
</organism>
<dbReference type="EMBL" id="CACTIH010003773">
    <property type="protein sequence ID" value="CAA2984634.1"/>
    <property type="molecule type" value="Genomic_DNA"/>
</dbReference>
<proteinExistence type="predicted"/>
<keyword evidence="3" id="KW-1185">Reference proteome</keyword>
<evidence type="ECO:0000313" key="2">
    <source>
        <dbReference type="EMBL" id="CAA2984634.1"/>
    </source>
</evidence>
<dbReference type="OrthoDB" id="1866990at2759"/>
<gene>
    <name evidence="2" type="ORF">OLEA9_A018263</name>
</gene>
<protein>
    <submittedName>
        <fullName evidence="2">Uncharacterized protein LOC111412052</fullName>
    </submittedName>
</protein>
<name>A0A8S0RZC3_OLEEU</name>
<dbReference type="InterPro" id="IPR032001">
    <property type="entry name" value="SAWADEE_dom"/>
</dbReference>
<dbReference type="GO" id="GO:0003682">
    <property type="term" value="F:chromatin binding"/>
    <property type="evidence" value="ECO:0007669"/>
    <property type="project" value="InterPro"/>
</dbReference>
<dbReference type="PANTHER" id="PTHR36384">
    <property type="entry name" value="SAWADEE PROTEIN"/>
    <property type="match status" value="1"/>
</dbReference>
<feature type="domain" description="SAWADEE" evidence="1">
    <location>
        <begin position="8"/>
        <end position="149"/>
    </location>
</feature>
<reference evidence="2 3" key="1">
    <citation type="submission" date="2019-12" db="EMBL/GenBank/DDBJ databases">
        <authorList>
            <person name="Alioto T."/>
            <person name="Alioto T."/>
            <person name="Gomez Garrido J."/>
        </authorList>
    </citation>
    <scope>NUCLEOTIDE SEQUENCE [LARGE SCALE GENOMIC DNA]</scope>
</reference>
<dbReference type="Gramene" id="OE9A018263T1">
    <property type="protein sequence ID" value="OE9A018263C1"/>
    <property type="gene ID" value="OE9A018263"/>
</dbReference>
<dbReference type="AlphaFoldDB" id="A0A8S0RZC3"/>
<evidence type="ECO:0000313" key="3">
    <source>
        <dbReference type="Proteomes" id="UP000594638"/>
    </source>
</evidence>